<dbReference type="GO" id="GO:0005634">
    <property type="term" value="C:nucleus"/>
    <property type="evidence" value="ECO:0007669"/>
    <property type="project" value="TreeGrafter"/>
</dbReference>
<name>A0AAV3NLA4_LITER</name>
<evidence type="ECO:0008006" key="5">
    <source>
        <dbReference type="Google" id="ProtNLM"/>
    </source>
</evidence>
<comment type="similarity">
    <text evidence="1">Belongs to the PPP4R2 family.</text>
</comment>
<evidence type="ECO:0000256" key="1">
    <source>
        <dbReference type="ARBA" id="ARBA00009207"/>
    </source>
</evidence>
<keyword evidence="4" id="KW-1185">Reference proteome</keyword>
<dbReference type="GO" id="GO:0019888">
    <property type="term" value="F:protein phosphatase regulator activity"/>
    <property type="evidence" value="ECO:0007669"/>
    <property type="project" value="InterPro"/>
</dbReference>
<dbReference type="Pfam" id="PF09184">
    <property type="entry name" value="PPP4R2"/>
    <property type="match status" value="1"/>
</dbReference>
<dbReference type="GO" id="GO:0030289">
    <property type="term" value="C:protein phosphatase 4 complex"/>
    <property type="evidence" value="ECO:0007669"/>
    <property type="project" value="InterPro"/>
</dbReference>
<evidence type="ECO:0000313" key="3">
    <source>
        <dbReference type="EMBL" id="GAA0138492.1"/>
    </source>
</evidence>
<dbReference type="InterPro" id="IPR015267">
    <property type="entry name" value="PPP4R2"/>
</dbReference>
<dbReference type="EMBL" id="BAABME010014951">
    <property type="protein sequence ID" value="GAA0138492.1"/>
    <property type="molecule type" value="Genomic_DNA"/>
</dbReference>
<sequence length="136" mass="14917">MVFCFAALDNFIEGPPFTLQRLCEILLVARDIYPNLSKLALALEKNLSVTSTLIICTDQYPPVALQKPSIADKTTKDSEAQSNTVENGVNPPTGDGDEIMAEVEDADVDDHMTIDIETFEEIVRSSESNPEPTIQS</sequence>
<proteinExistence type="inferred from homology"/>
<dbReference type="AlphaFoldDB" id="A0AAV3NLA4"/>
<dbReference type="PANTHER" id="PTHR16487">
    <property type="entry name" value="PPP4R2-RELATED PROTEIN"/>
    <property type="match status" value="1"/>
</dbReference>
<dbReference type="PANTHER" id="PTHR16487:SF0">
    <property type="entry name" value="PROTEIN PHOSPHATASE 4 REGULATORY SUBUNIT 2-RELATED"/>
    <property type="match status" value="1"/>
</dbReference>
<evidence type="ECO:0000313" key="4">
    <source>
        <dbReference type="Proteomes" id="UP001454036"/>
    </source>
</evidence>
<dbReference type="Proteomes" id="UP001454036">
    <property type="component" value="Unassembled WGS sequence"/>
</dbReference>
<feature type="region of interest" description="Disordered" evidence="2">
    <location>
        <begin position="68"/>
        <end position="98"/>
    </location>
</feature>
<reference evidence="3 4" key="1">
    <citation type="submission" date="2024-01" db="EMBL/GenBank/DDBJ databases">
        <title>The complete chloroplast genome sequence of Lithospermum erythrorhizon: insights into the phylogenetic relationship among Boraginaceae species and the maternal lineages of purple gromwells.</title>
        <authorList>
            <person name="Okada T."/>
            <person name="Watanabe K."/>
        </authorList>
    </citation>
    <scope>NUCLEOTIDE SEQUENCE [LARGE SCALE GENOMIC DNA]</scope>
</reference>
<protein>
    <recommendedName>
        <fullName evidence="5">Serine/threonine-protein phosphatase 4 regulatory subunit 2</fullName>
    </recommendedName>
</protein>
<evidence type="ECO:0000256" key="2">
    <source>
        <dbReference type="SAM" id="MobiDB-lite"/>
    </source>
</evidence>
<organism evidence="3 4">
    <name type="scientific">Lithospermum erythrorhizon</name>
    <name type="common">Purple gromwell</name>
    <name type="synonym">Lithospermum officinale var. erythrorhizon</name>
    <dbReference type="NCBI Taxonomy" id="34254"/>
    <lineage>
        <taxon>Eukaryota</taxon>
        <taxon>Viridiplantae</taxon>
        <taxon>Streptophyta</taxon>
        <taxon>Embryophyta</taxon>
        <taxon>Tracheophyta</taxon>
        <taxon>Spermatophyta</taxon>
        <taxon>Magnoliopsida</taxon>
        <taxon>eudicotyledons</taxon>
        <taxon>Gunneridae</taxon>
        <taxon>Pentapetalae</taxon>
        <taxon>asterids</taxon>
        <taxon>lamiids</taxon>
        <taxon>Boraginales</taxon>
        <taxon>Boraginaceae</taxon>
        <taxon>Boraginoideae</taxon>
        <taxon>Lithospermeae</taxon>
        <taxon>Lithospermum</taxon>
    </lineage>
</organism>
<comment type="caution">
    <text evidence="3">The sequence shown here is derived from an EMBL/GenBank/DDBJ whole genome shotgun (WGS) entry which is preliminary data.</text>
</comment>
<dbReference type="GO" id="GO:0005737">
    <property type="term" value="C:cytoplasm"/>
    <property type="evidence" value="ECO:0007669"/>
    <property type="project" value="TreeGrafter"/>
</dbReference>
<gene>
    <name evidence="3" type="ORF">LIER_34937</name>
</gene>
<accession>A0AAV3NLA4</accession>